<keyword evidence="2" id="KW-1185">Reference proteome</keyword>
<dbReference type="AlphaFoldDB" id="A0A966DV79"/>
<dbReference type="Proteomes" id="UP000638732">
    <property type="component" value="Unassembled WGS sequence"/>
</dbReference>
<dbReference type="RefSeq" id="WP_166587170.1">
    <property type="nucleotide sequence ID" value="NZ_WWEO01000044.1"/>
</dbReference>
<evidence type="ECO:0000313" key="1">
    <source>
        <dbReference type="EMBL" id="NCD71201.1"/>
    </source>
</evidence>
<reference evidence="1" key="2">
    <citation type="submission" date="2020-10" db="EMBL/GenBank/DDBJ databases">
        <title>Mucilaginibacter sp. nov., isolated from soil.</title>
        <authorList>
            <person name="Jeon C.O."/>
        </authorList>
    </citation>
    <scope>NUCLEOTIDE SEQUENCE</scope>
    <source>
        <strain evidence="1">R11</strain>
    </source>
</reference>
<gene>
    <name evidence="1" type="ORF">GSY63_17675</name>
</gene>
<name>A0A966DV79_9SPHI</name>
<reference evidence="1" key="1">
    <citation type="submission" date="2020-01" db="EMBL/GenBank/DDBJ databases">
        <authorList>
            <person name="Seo Y.L."/>
        </authorList>
    </citation>
    <scope>NUCLEOTIDE SEQUENCE</scope>
    <source>
        <strain evidence="1">R11</strain>
    </source>
</reference>
<accession>A0A966DV79</accession>
<comment type="caution">
    <text evidence="1">The sequence shown here is derived from an EMBL/GenBank/DDBJ whole genome shotgun (WGS) entry which is preliminary data.</text>
</comment>
<protein>
    <submittedName>
        <fullName evidence="1">Uncharacterized protein</fullName>
    </submittedName>
</protein>
<evidence type="ECO:0000313" key="2">
    <source>
        <dbReference type="Proteomes" id="UP000638732"/>
    </source>
</evidence>
<sequence length="79" mass="9375">MSPFYRRLVTFGQLVQQLSRTNQTNYKDYFEVEHPGFPVYETKSSVKPRLSFKKPCTKKDRHQITELFNKCFGSHDLTV</sequence>
<proteinExistence type="predicted"/>
<organism evidence="1 2">
    <name type="scientific">Mucilaginibacter agri</name>
    <dbReference type="NCBI Taxonomy" id="2695265"/>
    <lineage>
        <taxon>Bacteria</taxon>
        <taxon>Pseudomonadati</taxon>
        <taxon>Bacteroidota</taxon>
        <taxon>Sphingobacteriia</taxon>
        <taxon>Sphingobacteriales</taxon>
        <taxon>Sphingobacteriaceae</taxon>
        <taxon>Mucilaginibacter</taxon>
    </lineage>
</organism>
<dbReference type="EMBL" id="WWEO01000044">
    <property type="protein sequence ID" value="NCD71201.1"/>
    <property type="molecule type" value="Genomic_DNA"/>
</dbReference>